<dbReference type="Gene3D" id="3.20.20.380">
    <property type="entry name" value="Copper homeostasis (CutC) domain"/>
    <property type="match status" value="1"/>
</dbReference>
<proteinExistence type="inferred from homology"/>
<evidence type="ECO:0000256" key="1">
    <source>
        <dbReference type="ARBA" id="ARBA00007768"/>
    </source>
</evidence>
<dbReference type="EMBL" id="LR899014">
    <property type="protein sequence ID" value="CAD7092027.1"/>
    <property type="molecule type" value="Genomic_DNA"/>
</dbReference>
<protein>
    <recommendedName>
        <fullName evidence="2">Copper homeostasis protein cutC homolog</fullName>
    </recommendedName>
</protein>
<dbReference type="OrthoDB" id="7392499at2759"/>
<evidence type="ECO:0000313" key="4">
    <source>
        <dbReference type="Proteomes" id="UP000594454"/>
    </source>
</evidence>
<name>A0A7R8Z3J3_HERIL</name>
<dbReference type="PANTHER" id="PTHR12598">
    <property type="entry name" value="COPPER HOMEOSTASIS PROTEIN CUTC"/>
    <property type="match status" value="1"/>
</dbReference>
<accession>A0A7R8Z3J3</accession>
<dbReference type="FunFam" id="3.20.20.380:FF:000001">
    <property type="entry name" value="Copper homeostasis protein CutC"/>
    <property type="match status" value="1"/>
</dbReference>
<gene>
    <name evidence="3" type="ORF">HERILL_LOCUS14418</name>
</gene>
<dbReference type="SUPFAM" id="SSF110395">
    <property type="entry name" value="CutC-like"/>
    <property type="match status" value="1"/>
</dbReference>
<sequence>MLEVCVDCIESVVAAEQGGASRIELCSALSEGGLTPTLGTLKTLKSNLNCKIPIFCMLRPRRGNDFFYTPEEIQSLLYDIELFKENGADGFVFGALDANRNIDVENCKTIISAIGNLPVTFHRAFDLTDPHRMHENAQLIKDLGFKRILTSGFETTADRAINALKELVSHHEDLIIMPGSGVNSKNLEKILLETNCKEFHASARAHVANSDENSGSISMGGGKSDAEPRQVTCSRIVRELVDIAKRYK</sequence>
<dbReference type="OMA" id="HRAFDQC"/>
<dbReference type="Proteomes" id="UP000594454">
    <property type="component" value="Chromosome 6"/>
</dbReference>
<comment type="similarity">
    <text evidence="1">Belongs to the CutC family.</text>
</comment>
<evidence type="ECO:0000313" key="3">
    <source>
        <dbReference type="EMBL" id="CAD7092027.1"/>
    </source>
</evidence>
<dbReference type="InterPro" id="IPR005627">
    <property type="entry name" value="CutC-like"/>
</dbReference>
<dbReference type="Pfam" id="PF03932">
    <property type="entry name" value="CutC"/>
    <property type="match status" value="1"/>
</dbReference>
<dbReference type="GO" id="GO:0005507">
    <property type="term" value="F:copper ion binding"/>
    <property type="evidence" value="ECO:0007669"/>
    <property type="project" value="TreeGrafter"/>
</dbReference>
<dbReference type="FunCoup" id="A0A7R8Z3J3">
    <property type="interactions" value="7"/>
</dbReference>
<keyword evidence="4" id="KW-1185">Reference proteome</keyword>
<dbReference type="AlphaFoldDB" id="A0A7R8Z3J3"/>
<dbReference type="PANTHER" id="PTHR12598:SF0">
    <property type="entry name" value="COPPER HOMEOSTASIS PROTEIN CUTC HOMOLOG"/>
    <property type="match status" value="1"/>
</dbReference>
<organism evidence="3 4">
    <name type="scientific">Hermetia illucens</name>
    <name type="common">Black soldier fly</name>
    <dbReference type="NCBI Taxonomy" id="343691"/>
    <lineage>
        <taxon>Eukaryota</taxon>
        <taxon>Metazoa</taxon>
        <taxon>Ecdysozoa</taxon>
        <taxon>Arthropoda</taxon>
        <taxon>Hexapoda</taxon>
        <taxon>Insecta</taxon>
        <taxon>Pterygota</taxon>
        <taxon>Neoptera</taxon>
        <taxon>Endopterygota</taxon>
        <taxon>Diptera</taxon>
        <taxon>Brachycera</taxon>
        <taxon>Stratiomyomorpha</taxon>
        <taxon>Stratiomyidae</taxon>
        <taxon>Hermetiinae</taxon>
        <taxon>Hermetia</taxon>
    </lineage>
</organism>
<dbReference type="HAMAP" id="MF_00795">
    <property type="entry name" value="CutC"/>
    <property type="match status" value="1"/>
</dbReference>
<evidence type="ECO:0000256" key="2">
    <source>
        <dbReference type="ARBA" id="ARBA00019014"/>
    </source>
</evidence>
<dbReference type="InParanoid" id="A0A7R8Z3J3"/>
<dbReference type="InterPro" id="IPR036822">
    <property type="entry name" value="CutC-like_dom_sf"/>
</dbReference>
<reference evidence="3 4" key="1">
    <citation type="submission" date="2020-11" db="EMBL/GenBank/DDBJ databases">
        <authorList>
            <person name="Wallbank WR R."/>
            <person name="Pardo Diaz C."/>
            <person name="Kozak K."/>
            <person name="Martin S."/>
            <person name="Jiggins C."/>
            <person name="Moest M."/>
            <person name="Warren A I."/>
            <person name="Generalovic N T."/>
            <person name="Byers J.R.P. K."/>
            <person name="Montejo-Kovacevich G."/>
            <person name="Yen C E."/>
        </authorList>
    </citation>
    <scope>NUCLEOTIDE SEQUENCE [LARGE SCALE GENOMIC DNA]</scope>
</reference>